<reference evidence="12 13" key="1">
    <citation type="journal article" date="2019" name="Int. J. Syst. Evol. Microbiol.">
        <title>The Global Catalogue of Microorganisms (GCM) 10K type strain sequencing project: providing services to taxonomists for standard genome sequencing and annotation.</title>
        <authorList>
            <consortium name="The Broad Institute Genomics Platform"/>
            <consortium name="The Broad Institute Genome Sequencing Center for Infectious Disease"/>
            <person name="Wu L."/>
            <person name="Ma J."/>
        </authorList>
    </citation>
    <scope>NUCLEOTIDE SEQUENCE [LARGE SCALE GENOMIC DNA]</scope>
    <source>
        <strain evidence="12 13">JCM 15933</strain>
    </source>
</reference>
<keyword evidence="9" id="KW-0624">Polysaccharide degradation</keyword>
<gene>
    <name evidence="12" type="ORF">GCM10009827_104040</name>
</gene>
<evidence type="ECO:0000256" key="7">
    <source>
        <dbReference type="ARBA" id="ARBA00023277"/>
    </source>
</evidence>
<dbReference type="Pfam" id="PF18448">
    <property type="entry name" value="CBM46"/>
    <property type="match status" value="1"/>
</dbReference>
<evidence type="ECO:0000256" key="9">
    <source>
        <dbReference type="ARBA" id="ARBA00023326"/>
    </source>
</evidence>
<keyword evidence="6" id="KW-0136">Cellulose degradation</keyword>
<dbReference type="InterPro" id="IPR001547">
    <property type="entry name" value="Glyco_hydro_5"/>
</dbReference>
<dbReference type="Gene3D" id="2.60.40.290">
    <property type="match status" value="1"/>
</dbReference>
<proteinExistence type="inferred from homology"/>
<keyword evidence="13" id="KW-1185">Reference proteome</keyword>
<dbReference type="RefSeq" id="WP_344513014.1">
    <property type="nucleotide sequence ID" value="NZ_BAAAQD010000036.1"/>
</dbReference>
<dbReference type="InterPro" id="IPR050386">
    <property type="entry name" value="Glycosyl_hydrolase_5"/>
</dbReference>
<organism evidence="12 13">
    <name type="scientific">Dactylosporangium maewongense</name>
    <dbReference type="NCBI Taxonomy" id="634393"/>
    <lineage>
        <taxon>Bacteria</taxon>
        <taxon>Bacillati</taxon>
        <taxon>Actinomycetota</taxon>
        <taxon>Actinomycetes</taxon>
        <taxon>Micromonosporales</taxon>
        <taxon>Micromonosporaceae</taxon>
        <taxon>Dactylosporangium</taxon>
    </lineage>
</organism>
<dbReference type="InterPro" id="IPR012291">
    <property type="entry name" value="CBM2_carb-bd_dom_sf"/>
</dbReference>
<dbReference type="Pfam" id="PF00150">
    <property type="entry name" value="Cellulase"/>
    <property type="match status" value="1"/>
</dbReference>
<dbReference type="InterPro" id="IPR040946">
    <property type="entry name" value="CBM46"/>
</dbReference>
<dbReference type="SUPFAM" id="SSF81296">
    <property type="entry name" value="E set domains"/>
    <property type="match status" value="1"/>
</dbReference>
<dbReference type="SUPFAM" id="SSF49384">
    <property type="entry name" value="Carbohydrate-binding domain"/>
    <property type="match status" value="1"/>
</dbReference>
<keyword evidence="7" id="KW-0119">Carbohydrate metabolism</keyword>
<dbReference type="InterPro" id="IPR005102">
    <property type="entry name" value="Carbo-bd_X2"/>
</dbReference>
<protein>
    <recommendedName>
        <fullName evidence="3">cellulase</fullName>
        <ecNumber evidence="3">3.2.1.4</ecNumber>
    </recommendedName>
</protein>
<evidence type="ECO:0000256" key="2">
    <source>
        <dbReference type="ARBA" id="ARBA00005641"/>
    </source>
</evidence>
<feature type="region of interest" description="Disordered" evidence="10">
    <location>
        <begin position="146"/>
        <end position="184"/>
    </location>
</feature>
<dbReference type="InterPro" id="IPR014756">
    <property type="entry name" value="Ig_E-set"/>
</dbReference>
<evidence type="ECO:0000256" key="8">
    <source>
        <dbReference type="ARBA" id="ARBA00023295"/>
    </source>
</evidence>
<dbReference type="PROSITE" id="PS51173">
    <property type="entry name" value="CBM2"/>
    <property type="match status" value="1"/>
</dbReference>
<dbReference type="Proteomes" id="UP001501470">
    <property type="component" value="Unassembled WGS sequence"/>
</dbReference>
<evidence type="ECO:0000259" key="11">
    <source>
        <dbReference type="PROSITE" id="PS51173"/>
    </source>
</evidence>
<keyword evidence="4" id="KW-0732">Signal</keyword>
<evidence type="ECO:0000256" key="10">
    <source>
        <dbReference type="SAM" id="MobiDB-lite"/>
    </source>
</evidence>
<dbReference type="InterPro" id="IPR001919">
    <property type="entry name" value="CBD2"/>
</dbReference>
<keyword evidence="5" id="KW-0378">Hydrolase</keyword>
<comment type="caution">
    <text evidence="12">The sequence shown here is derived from an EMBL/GenBank/DDBJ whole genome shotgun (WGS) entry which is preliminary data.</text>
</comment>
<comment type="similarity">
    <text evidence="2">Belongs to the glycosyl hydrolase 5 (cellulase A) family.</text>
</comment>
<dbReference type="Gene3D" id="2.60.40.10">
    <property type="entry name" value="Immunoglobulins"/>
    <property type="match status" value="1"/>
</dbReference>
<name>A0ABN2CW76_9ACTN</name>
<dbReference type="Pfam" id="PF03442">
    <property type="entry name" value="CBM_X2"/>
    <property type="match status" value="1"/>
</dbReference>
<evidence type="ECO:0000256" key="4">
    <source>
        <dbReference type="ARBA" id="ARBA00022729"/>
    </source>
</evidence>
<evidence type="ECO:0000313" key="12">
    <source>
        <dbReference type="EMBL" id="GAA1565608.1"/>
    </source>
</evidence>
<sequence length="711" mass="75472">MAGSLGARHTLRARLALAIGAVVAMLAGLVAVVTTSAYAAAGCQVTYRVASQWPGGFTGDVAVKNLGEPINGWTLRWAFDAGQTVTQAWNATVTASGAQVTARDAGYNGAIATNGTASFGFNGSWTGSNPVPASFTLNGTACTGSVTSASPSSSASTSPSPSTSPSASASASASPSTPPQPGDAMAAVAAMQPGWNLGNSLDATGADETSWGNPRVTAALLDNIRAQGFNSVRIPVTWGQHMGGAPSYTVDAAWLARVKEVVDWALADGFYVMINVHHDSWQWINTMPGDRTNIQNKYNALWTQLAAAFRGSSPKLVFESVNEPQFTGSSGDAQNAELLAALNKEFHRIVRASGGTNATRLLVLPTLHTSADQTRIDELTTTFNQLNDRNLIATVHFYGYWPFSVNIAGGTRFDSAVEQDLVGQFDRVANAFVARGIPVIIGEYGLLGFDRHTGTIEQGEKLKFFEYLGHYARTKKLTTMLWDNGQHFGRTSFAWSDPELFGQIRSSWTTRSGTASADFVYVPKTGSVAAQTLTLNLNGTTFQSLRQGGTDLVRGTDYTVSGNQLTLTAAALTRLVGSRSYGVNTTLQARFSAGVPWRINIITFDPPLLAGATGTTAAFSLPAQFRGDQLATMEAKYADGSNAGPQNWTSFKEFDVTFAPDATANTITLRPAFFAEVNDNARVTLTFHFWSGTKVTYYVTKSGSTVTGTTA</sequence>
<evidence type="ECO:0000256" key="6">
    <source>
        <dbReference type="ARBA" id="ARBA00023001"/>
    </source>
</evidence>
<dbReference type="Gene3D" id="3.20.20.80">
    <property type="entry name" value="Glycosidases"/>
    <property type="match status" value="1"/>
</dbReference>
<dbReference type="InterPro" id="IPR008965">
    <property type="entry name" value="CBM2/CBM3_carb-bd_dom_sf"/>
</dbReference>
<evidence type="ECO:0000256" key="1">
    <source>
        <dbReference type="ARBA" id="ARBA00000966"/>
    </source>
</evidence>
<evidence type="ECO:0000313" key="13">
    <source>
        <dbReference type="Proteomes" id="UP001501470"/>
    </source>
</evidence>
<dbReference type="Pfam" id="PF00553">
    <property type="entry name" value="CBM_2"/>
    <property type="match status" value="1"/>
</dbReference>
<dbReference type="PANTHER" id="PTHR31297:SF41">
    <property type="entry name" value="ENDOGLUCANASE, PUTATIVE (AFU_ORTHOLOGUE AFUA_5G01830)-RELATED"/>
    <property type="match status" value="1"/>
</dbReference>
<dbReference type="SUPFAM" id="SSF51445">
    <property type="entry name" value="(Trans)glycosidases"/>
    <property type="match status" value="1"/>
</dbReference>
<dbReference type="EC" id="3.2.1.4" evidence="3"/>
<evidence type="ECO:0000256" key="5">
    <source>
        <dbReference type="ARBA" id="ARBA00022801"/>
    </source>
</evidence>
<dbReference type="PANTHER" id="PTHR31297">
    <property type="entry name" value="GLUCAN ENDO-1,6-BETA-GLUCOSIDASE B"/>
    <property type="match status" value="1"/>
</dbReference>
<comment type="catalytic activity">
    <reaction evidence="1">
        <text>Endohydrolysis of (1-&gt;4)-beta-D-glucosidic linkages in cellulose, lichenin and cereal beta-D-glucans.</text>
        <dbReference type="EC" id="3.2.1.4"/>
    </reaction>
</comment>
<dbReference type="SMART" id="SM00637">
    <property type="entry name" value="CBD_II"/>
    <property type="match status" value="1"/>
</dbReference>
<feature type="domain" description="CBM2" evidence="11">
    <location>
        <begin position="36"/>
        <end position="145"/>
    </location>
</feature>
<keyword evidence="8" id="KW-0326">Glycosidase</keyword>
<evidence type="ECO:0000256" key="3">
    <source>
        <dbReference type="ARBA" id="ARBA00012601"/>
    </source>
</evidence>
<accession>A0ABN2CW76</accession>
<dbReference type="InterPro" id="IPR017853">
    <property type="entry name" value="GH"/>
</dbReference>
<dbReference type="InterPro" id="IPR013783">
    <property type="entry name" value="Ig-like_fold"/>
</dbReference>
<dbReference type="EMBL" id="BAAAQD010000036">
    <property type="protein sequence ID" value="GAA1565608.1"/>
    <property type="molecule type" value="Genomic_DNA"/>
</dbReference>
<feature type="compositionally biased region" description="Low complexity" evidence="10">
    <location>
        <begin position="147"/>
        <end position="175"/>
    </location>
</feature>